<dbReference type="Pfam" id="PF00480">
    <property type="entry name" value="ROK"/>
    <property type="match status" value="1"/>
</dbReference>
<evidence type="ECO:0000256" key="1">
    <source>
        <dbReference type="ARBA" id="ARBA00006479"/>
    </source>
</evidence>
<dbReference type="InterPro" id="IPR049874">
    <property type="entry name" value="ROK_cs"/>
</dbReference>
<dbReference type="SUPFAM" id="SSF53067">
    <property type="entry name" value="Actin-like ATPase domain"/>
    <property type="match status" value="1"/>
</dbReference>
<dbReference type="EMBL" id="JAHEWX010000038">
    <property type="protein sequence ID" value="MBT1543589.1"/>
    <property type="molecule type" value="Genomic_DNA"/>
</dbReference>
<organism evidence="2 3">
    <name type="scientific">Curtobacterium flaccumfaciens pv. flaccumfaciens</name>
    <dbReference type="NCBI Taxonomy" id="138532"/>
    <lineage>
        <taxon>Bacteria</taxon>
        <taxon>Bacillati</taxon>
        <taxon>Actinomycetota</taxon>
        <taxon>Actinomycetes</taxon>
        <taxon>Micrococcales</taxon>
        <taxon>Microbacteriaceae</taxon>
        <taxon>Curtobacterium</taxon>
    </lineage>
</organism>
<proteinExistence type="inferred from homology"/>
<sequence>MSRVLAGVDIGGTNTKVVLTTHDLEVIDRVDLPTPAHAGGAAIVTAALGAVTGLLETHRASLAGVGVGAAGVVDRATGTVLVTGNSFTGWAGYGVTRAVTDALGVPATLDNDVNAFLLGEIATGAVVGESDVLGMTLGTGVGGALVLDGRLFAGPRGAAGEIGHVPGFGDARCTCGQTGHLETIAGARGIADRYAERSGRTLSARDVAVAARGGDADAAAVFATAGWGLARAALLTAGILDVTTVLIGGGIARSWDLLQPAISAAIDAEPPVSGATIRLAQSTLGADAVALGAAAQVRARVLEPETA</sequence>
<name>A0A9Q2ZPF7_9MICO</name>
<dbReference type="RefSeq" id="WP_071251742.1">
    <property type="nucleotide sequence ID" value="NZ_JAHEWX010000038.1"/>
</dbReference>
<dbReference type="Gene3D" id="3.30.420.40">
    <property type="match status" value="2"/>
</dbReference>
<dbReference type="PANTHER" id="PTHR18964:SF169">
    <property type="entry name" value="N-ACETYLMANNOSAMINE KINASE"/>
    <property type="match status" value="1"/>
</dbReference>
<accession>A0A9Q2ZPF7</accession>
<dbReference type="PROSITE" id="PS01125">
    <property type="entry name" value="ROK"/>
    <property type="match status" value="1"/>
</dbReference>
<comment type="similarity">
    <text evidence="1">Belongs to the ROK (NagC/XylR) family.</text>
</comment>
<evidence type="ECO:0000313" key="2">
    <source>
        <dbReference type="EMBL" id="MBT1543589.1"/>
    </source>
</evidence>
<evidence type="ECO:0000313" key="3">
    <source>
        <dbReference type="Proteomes" id="UP000709437"/>
    </source>
</evidence>
<protein>
    <submittedName>
        <fullName evidence="2">ROK family protein</fullName>
    </submittedName>
</protein>
<dbReference type="Proteomes" id="UP000709437">
    <property type="component" value="Unassembled WGS sequence"/>
</dbReference>
<dbReference type="AlphaFoldDB" id="A0A9Q2ZPF7"/>
<dbReference type="InterPro" id="IPR000600">
    <property type="entry name" value="ROK"/>
</dbReference>
<dbReference type="InterPro" id="IPR043129">
    <property type="entry name" value="ATPase_NBD"/>
</dbReference>
<reference evidence="2" key="1">
    <citation type="submission" date="2021-05" db="EMBL/GenBank/DDBJ databases">
        <title>Whole genome sequence of Curtobacterium flaccumfaciens pv. flaccumfaciens strain CFBP 3417.</title>
        <authorList>
            <person name="Osdaghi E."/>
            <person name="Taghouti G."/>
            <person name="Portier P."/>
            <person name="Fazliarab A."/>
            <person name="Taghavi S.M."/>
            <person name="Briand M."/>
            <person name="Le-Saux M."/>
            <person name="Jacques M.-A."/>
        </authorList>
    </citation>
    <scope>NUCLEOTIDE SEQUENCE</scope>
    <source>
        <strain evidence="2">CFBP 3417</strain>
    </source>
</reference>
<dbReference type="PANTHER" id="PTHR18964">
    <property type="entry name" value="ROK (REPRESSOR, ORF, KINASE) FAMILY"/>
    <property type="match status" value="1"/>
</dbReference>
<gene>
    <name evidence="2" type="ORF">KK103_17640</name>
</gene>
<comment type="caution">
    <text evidence="2">The sequence shown here is derived from an EMBL/GenBank/DDBJ whole genome shotgun (WGS) entry which is preliminary data.</text>
</comment>